<dbReference type="Proteomes" id="UP000887577">
    <property type="component" value="Unplaced"/>
</dbReference>
<sequence>MLEWILNHISSSKNAKSSDRLNASNSQINTAKISDLKSNIEEYSPPDPSKPSTNVVNHAEQGSRGGLFFSRCFDNSDCAYAALAMFKEH</sequence>
<protein>
    <submittedName>
        <fullName evidence="3">Uncharacterized protein</fullName>
    </submittedName>
</protein>
<accession>A0A914Z1H4</accession>
<dbReference type="AlphaFoldDB" id="A0A914Z1H4"/>
<organism evidence="2 3">
    <name type="scientific">Panagrolaimus superbus</name>
    <dbReference type="NCBI Taxonomy" id="310955"/>
    <lineage>
        <taxon>Eukaryota</taxon>
        <taxon>Metazoa</taxon>
        <taxon>Ecdysozoa</taxon>
        <taxon>Nematoda</taxon>
        <taxon>Chromadorea</taxon>
        <taxon>Rhabditida</taxon>
        <taxon>Tylenchina</taxon>
        <taxon>Panagrolaimomorpha</taxon>
        <taxon>Panagrolaimoidea</taxon>
        <taxon>Panagrolaimidae</taxon>
        <taxon>Panagrolaimus</taxon>
    </lineage>
</organism>
<proteinExistence type="predicted"/>
<evidence type="ECO:0000313" key="3">
    <source>
        <dbReference type="WBParaSite" id="PSU_v2.g4118.t1"/>
    </source>
</evidence>
<feature type="region of interest" description="Disordered" evidence="1">
    <location>
        <begin position="35"/>
        <end position="58"/>
    </location>
</feature>
<dbReference type="WBParaSite" id="PSU_v2.g4118.t1">
    <property type="protein sequence ID" value="PSU_v2.g4118.t1"/>
    <property type="gene ID" value="PSU_v2.g4118"/>
</dbReference>
<evidence type="ECO:0000256" key="1">
    <source>
        <dbReference type="SAM" id="MobiDB-lite"/>
    </source>
</evidence>
<evidence type="ECO:0000313" key="2">
    <source>
        <dbReference type="Proteomes" id="UP000887577"/>
    </source>
</evidence>
<name>A0A914Z1H4_9BILA</name>
<reference evidence="3" key="1">
    <citation type="submission" date="2022-11" db="UniProtKB">
        <authorList>
            <consortium name="WormBaseParasite"/>
        </authorList>
    </citation>
    <scope>IDENTIFICATION</scope>
</reference>
<keyword evidence="2" id="KW-1185">Reference proteome</keyword>